<keyword evidence="3" id="KW-0378">Hydrolase</keyword>
<keyword evidence="14" id="KW-0472">Membrane</keyword>
<keyword evidence="14" id="KW-0812">Transmembrane</keyword>
<evidence type="ECO:0000256" key="14">
    <source>
        <dbReference type="SAM" id="Phobius"/>
    </source>
</evidence>
<evidence type="ECO:0000256" key="7">
    <source>
        <dbReference type="ARBA" id="ARBA00066729"/>
    </source>
</evidence>
<name>A0A1B6KE62_9HEMI</name>
<proteinExistence type="inferred from homology"/>
<dbReference type="GO" id="GO:0008233">
    <property type="term" value="F:peptidase activity"/>
    <property type="evidence" value="ECO:0007669"/>
    <property type="project" value="UniProtKB-KW"/>
</dbReference>
<evidence type="ECO:0000256" key="5">
    <source>
        <dbReference type="ARBA" id="ARBA00050421"/>
    </source>
</evidence>
<dbReference type="Pfam" id="PF01112">
    <property type="entry name" value="Asparaginase_2"/>
    <property type="match status" value="1"/>
</dbReference>
<feature type="site" description="Cleavage; by autolysis" evidence="13">
    <location>
        <begin position="214"/>
        <end position="215"/>
    </location>
</feature>
<dbReference type="GO" id="GO:0003948">
    <property type="term" value="F:N4-(beta-N-acetylglucosaminyl)-L-asparaginase activity"/>
    <property type="evidence" value="ECO:0007669"/>
    <property type="project" value="UniProtKB-EC"/>
</dbReference>
<dbReference type="InterPro" id="IPR029055">
    <property type="entry name" value="Ntn_hydrolases_N"/>
</dbReference>
<comment type="catalytic activity">
    <reaction evidence="5">
        <text>N(4)-(beta-N-acetyl-D-glucosaminyl)-L-asparagine + H2O = N-acetyl-beta-D-glucosaminylamine + L-aspartate + H(+)</text>
        <dbReference type="Rhea" id="RHEA:11544"/>
        <dbReference type="ChEBI" id="CHEBI:15377"/>
        <dbReference type="ChEBI" id="CHEBI:15378"/>
        <dbReference type="ChEBI" id="CHEBI:15947"/>
        <dbReference type="ChEBI" id="CHEBI:29991"/>
        <dbReference type="ChEBI" id="CHEBI:58080"/>
        <dbReference type="EC" id="3.5.1.26"/>
    </reaction>
</comment>
<dbReference type="FunFam" id="3.60.20.30:FF:000003">
    <property type="entry name" value="N(4)-(Beta-N-acetylglucosaminyl)-L-asparaginase isoform X1"/>
    <property type="match status" value="1"/>
</dbReference>
<dbReference type="PANTHER" id="PTHR10188">
    <property type="entry name" value="L-ASPARAGINASE"/>
    <property type="match status" value="1"/>
</dbReference>
<dbReference type="AlphaFoldDB" id="A0A1B6KE62"/>
<evidence type="ECO:0000256" key="1">
    <source>
        <dbReference type="ARBA" id="ARBA00010872"/>
    </source>
</evidence>
<dbReference type="GO" id="GO:0006508">
    <property type="term" value="P:proteolysis"/>
    <property type="evidence" value="ECO:0007669"/>
    <property type="project" value="UniProtKB-KW"/>
</dbReference>
<dbReference type="EC" id="3.5.1.26" evidence="7"/>
<comment type="function">
    <text evidence="6">Cleaves the GlcNAc-Asn bond which joins oligosaccharides to the peptide of asparagine-linked glycoproteins.</text>
</comment>
<protein>
    <recommendedName>
        <fullName evidence="7">N(4)-(beta-N-acetylglucosaminyl)-L-asparaginase</fullName>
        <ecNumber evidence="7">3.5.1.26</ecNumber>
    </recommendedName>
    <alternativeName>
        <fullName evidence="9">Aspartylglucosaminidase</fullName>
    </alternativeName>
    <alternativeName>
        <fullName evidence="8">Glycosylasparaginase</fullName>
    </alternativeName>
    <alternativeName>
        <fullName evidence="10">N4-(N-acetyl-beta-glucosaminyl)-L-asparagine amidase</fullName>
    </alternativeName>
</protein>
<evidence type="ECO:0000256" key="3">
    <source>
        <dbReference type="ARBA" id="ARBA00022801"/>
    </source>
</evidence>
<evidence type="ECO:0000256" key="13">
    <source>
        <dbReference type="PIRSR" id="PIRSR600246-3"/>
    </source>
</evidence>
<sequence>MRNSRSCPCLCYFLSLTALGLCIGLVLVSLLPEKHMGVGLPIAINTWPFTNATATAWNAVYRRNLSAIDAVELGCSVCEREQCDLTVGYGGSPDEDGETTLDAFIMDGVTMNVGAVGALRGVKSAISVARRVLEHTQHSILVGELATQFALQMGFQVENLTTPQSREMWQSWRTNSCQPNYWMGVEPDPRQQCGPYQPLSSTSDRFSQAEYSHDTISMVAIDRHGHVAVGTSSNGANHKIPGRVGDAPLVGAGGYADGTVGAAACTGDGDVMMRFLPSFLAVEEMRRGSSPEDAAKTAISRIAQYYPTFSGAIIAVNIRGEYAASCHGLDNFPYSVHSPLHPSGVVLRVPCV</sequence>
<dbReference type="Gene3D" id="3.60.20.30">
    <property type="entry name" value="(Glycosyl)asparaginase"/>
    <property type="match status" value="1"/>
</dbReference>
<keyword evidence="2" id="KW-0645">Protease</keyword>
<accession>A0A1B6KE62</accession>
<dbReference type="SUPFAM" id="SSF56235">
    <property type="entry name" value="N-terminal nucleophile aminohydrolases (Ntn hydrolases)"/>
    <property type="match status" value="1"/>
</dbReference>
<evidence type="ECO:0000256" key="6">
    <source>
        <dbReference type="ARBA" id="ARBA00053295"/>
    </source>
</evidence>
<reference evidence="15" key="1">
    <citation type="submission" date="2015-11" db="EMBL/GenBank/DDBJ databases">
        <title>De novo transcriptome assembly of four potential Pierce s Disease insect vectors from Arizona vineyards.</title>
        <authorList>
            <person name="Tassone E.E."/>
        </authorList>
    </citation>
    <scope>NUCLEOTIDE SEQUENCE</scope>
</reference>
<dbReference type="PANTHER" id="PTHR10188:SF6">
    <property type="entry name" value="N(4)-(BETA-N-ACETYLGLUCOSAMINYL)-L-ASPARAGINASE"/>
    <property type="match status" value="1"/>
</dbReference>
<keyword evidence="4" id="KW-0068">Autocatalytic cleavage</keyword>
<gene>
    <name evidence="15" type="ORF">g.16359</name>
</gene>
<evidence type="ECO:0000256" key="8">
    <source>
        <dbReference type="ARBA" id="ARBA00078726"/>
    </source>
</evidence>
<feature type="transmembrane region" description="Helical" evidence="14">
    <location>
        <begin position="12"/>
        <end position="31"/>
    </location>
</feature>
<comment type="similarity">
    <text evidence="1">Belongs to the Ntn-hydrolase family.</text>
</comment>
<dbReference type="CDD" id="cd04513">
    <property type="entry name" value="Glycosylasparaginase"/>
    <property type="match status" value="1"/>
</dbReference>
<evidence type="ECO:0000256" key="9">
    <source>
        <dbReference type="ARBA" id="ARBA00079301"/>
    </source>
</evidence>
<organism evidence="15">
    <name type="scientific">Graphocephala atropunctata</name>
    <dbReference type="NCBI Taxonomy" id="36148"/>
    <lineage>
        <taxon>Eukaryota</taxon>
        <taxon>Metazoa</taxon>
        <taxon>Ecdysozoa</taxon>
        <taxon>Arthropoda</taxon>
        <taxon>Hexapoda</taxon>
        <taxon>Insecta</taxon>
        <taxon>Pterygota</taxon>
        <taxon>Neoptera</taxon>
        <taxon>Paraneoptera</taxon>
        <taxon>Hemiptera</taxon>
        <taxon>Auchenorrhyncha</taxon>
        <taxon>Membracoidea</taxon>
        <taxon>Cicadellidae</taxon>
        <taxon>Cicadellinae</taxon>
        <taxon>Cicadellini</taxon>
        <taxon>Graphocephala</taxon>
    </lineage>
</organism>
<evidence type="ECO:0000256" key="11">
    <source>
        <dbReference type="PIRSR" id="PIRSR600246-1"/>
    </source>
</evidence>
<evidence type="ECO:0000256" key="10">
    <source>
        <dbReference type="ARBA" id="ARBA00080645"/>
    </source>
</evidence>
<evidence type="ECO:0000256" key="4">
    <source>
        <dbReference type="ARBA" id="ARBA00022813"/>
    </source>
</evidence>
<dbReference type="InterPro" id="IPR000246">
    <property type="entry name" value="Peptidase_T2"/>
</dbReference>
<dbReference type="EMBL" id="GEBQ01030272">
    <property type="protein sequence ID" value="JAT09705.1"/>
    <property type="molecule type" value="Transcribed_RNA"/>
</dbReference>
<evidence type="ECO:0000313" key="15">
    <source>
        <dbReference type="EMBL" id="JAT09705.1"/>
    </source>
</evidence>
<feature type="binding site" evidence="12">
    <location>
        <begin position="266"/>
        <end position="269"/>
    </location>
    <ligand>
        <name>substrate</name>
    </ligand>
</feature>
<feature type="active site" description="Nucleophile" evidence="11">
    <location>
        <position position="215"/>
    </location>
</feature>
<dbReference type="GO" id="GO:0005764">
    <property type="term" value="C:lysosome"/>
    <property type="evidence" value="ECO:0007669"/>
    <property type="project" value="TreeGrafter"/>
</dbReference>
<keyword evidence="14" id="KW-1133">Transmembrane helix</keyword>
<evidence type="ECO:0000256" key="2">
    <source>
        <dbReference type="ARBA" id="ARBA00022670"/>
    </source>
</evidence>
<feature type="binding site" evidence="12">
    <location>
        <begin position="243"/>
        <end position="246"/>
    </location>
    <ligand>
        <name>substrate</name>
    </ligand>
</feature>
<evidence type="ECO:0000256" key="12">
    <source>
        <dbReference type="PIRSR" id="PIRSR600246-2"/>
    </source>
</evidence>